<dbReference type="Pfam" id="PF24472">
    <property type="entry name" value="ARM_KDM8_N"/>
    <property type="match status" value="1"/>
</dbReference>
<evidence type="ECO:0000313" key="11">
    <source>
        <dbReference type="Proteomes" id="UP000287651"/>
    </source>
</evidence>
<comment type="subcellular location">
    <subcellularLocation>
        <location evidence="2">Nucleus</location>
    </subcellularLocation>
</comment>
<organism evidence="10 11">
    <name type="scientific">Ensete ventricosum</name>
    <name type="common">Abyssinian banana</name>
    <name type="synonym">Musa ensete</name>
    <dbReference type="NCBI Taxonomy" id="4639"/>
    <lineage>
        <taxon>Eukaryota</taxon>
        <taxon>Viridiplantae</taxon>
        <taxon>Streptophyta</taxon>
        <taxon>Embryophyta</taxon>
        <taxon>Tracheophyta</taxon>
        <taxon>Spermatophyta</taxon>
        <taxon>Magnoliopsida</taxon>
        <taxon>Liliopsida</taxon>
        <taxon>Zingiberales</taxon>
        <taxon>Musaceae</taxon>
        <taxon>Ensete</taxon>
    </lineage>
</organism>
<comment type="similarity">
    <text evidence="3">Belongs to the JARID1 histone demethylase family.</text>
</comment>
<dbReference type="InterPro" id="IPR003347">
    <property type="entry name" value="JmjC_dom"/>
</dbReference>
<evidence type="ECO:0000256" key="7">
    <source>
        <dbReference type="ARBA" id="ARBA00023004"/>
    </source>
</evidence>
<dbReference type="PANTHER" id="PTHR12461:SF105">
    <property type="entry name" value="HYPOXIA-INDUCIBLE FACTOR 1-ALPHA INHIBITOR"/>
    <property type="match status" value="1"/>
</dbReference>
<dbReference type="PANTHER" id="PTHR12461">
    <property type="entry name" value="HYPOXIA-INDUCIBLE FACTOR 1 ALPHA INHIBITOR-RELATED"/>
    <property type="match status" value="1"/>
</dbReference>
<keyword evidence="8" id="KW-0539">Nucleus</keyword>
<evidence type="ECO:0000313" key="10">
    <source>
        <dbReference type="EMBL" id="RRT50856.1"/>
    </source>
</evidence>
<evidence type="ECO:0000256" key="6">
    <source>
        <dbReference type="ARBA" id="ARBA00023002"/>
    </source>
</evidence>
<dbReference type="Proteomes" id="UP000287651">
    <property type="component" value="Unassembled WGS sequence"/>
</dbReference>
<evidence type="ECO:0000256" key="5">
    <source>
        <dbReference type="ARBA" id="ARBA00022964"/>
    </source>
</evidence>
<reference evidence="10 11" key="1">
    <citation type="journal article" date="2014" name="Agronomy (Basel)">
        <title>A Draft Genome Sequence for Ensete ventricosum, the Drought-Tolerant Tree Against Hunger.</title>
        <authorList>
            <person name="Harrison J."/>
            <person name="Moore K.A."/>
            <person name="Paszkiewicz K."/>
            <person name="Jones T."/>
            <person name="Grant M."/>
            <person name="Ambacheew D."/>
            <person name="Muzemil S."/>
            <person name="Studholme D.J."/>
        </authorList>
    </citation>
    <scope>NUCLEOTIDE SEQUENCE [LARGE SCALE GENOMIC DNA]</scope>
</reference>
<dbReference type="Gene3D" id="2.60.120.10">
    <property type="entry name" value="Jelly Rolls"/>
    <property type="match status" value="1"/>
</dbReference>
<comment type="caution">
    <text evidence="10">The sequence shown here is derived from an EMBL/GenBank/DDBJ whole genome shotgun (WGS) entry which is preliminary data.</text>
</comment>
<evidence type="ECO:0000256" key="8">
    <source>
        <dbReference type="ARBA" id="ARBA00023242"/>
    </source>
</evidence>
<evidence type="ECO:0000256" key="1">
    <source>
        <dbReference type="ARBA" id="ARBA00001954"/>
    </source>
</evidence>
<keyword evidence="4" id="KW-0479">Metal-binding</keyword>
<feature type="domain" description="JmjC" evidence="9">
    <location>
        <begin position="29"/>
        <end position="250"/>
    </location>
</feature>
<comment type="cofactor">
    <cofactor evidence="1">
        <name>Fe(2+)</name>
        <dbReference type="ChEBI" id="CHEBI:29033"/>
    </cofactor>
</comment>
<dbReference type="EMBL" id="AMZH03012532">
    <property type="protein sequence ID" value="RRT50856.1"/>
    <property type="molecule type" value="Genomic_DNA"/>
</dbReference>
<sequence length="250" mass="27560">MGGESGSPATEAAKTAAEVDEERRAALLRRITEEGGFAFVSSAEKAAGGDLREAEAAREMAWEQLHLGPWHEVVPAWRDAYAMACLHVAELRAGAGDRREALQALDMGLIMGGSLLRRDLDEAVHRIAACAEDEVVADGCADKWREGISNNRDLAEVIGRKYIRLYPASASGSLYPHTESMLSNSSQVDLDNIDFTEFPEVENLDFLDCVLEEGEMLYIPPKWWHYVRSLSTSFSVSFWWSATAYPSEGA</sequence>
<dbReference type="InterPro" id="IPR041667">
    <property type="entry name" value="Cupin_8"/>
</dbReference>
<proteinExistence type="inferred from homology"/>
<dbReference type="PROSITE" id="PS51184">
    <property type="entry name" value="JMJC"/>
    <property type="match status" value="1"/>
</dbReference>
<keyword evidence="7" id="KW-0408">Iron</keyword>
<dbReference type="InterPro" id="IPR056520">
    <property type="entry name" value="ARM_KDM8_N"/>
</dbReference>
<evidence type="ECO:0000256" key="4">
    <source>
        <dbReference type="ARBA" id="ARBA00022723"/>
    </source>
</evidence>
<evidence type="ECO:0000256" key="3">
    <source>
        <dbReference type="ARBA" id="ARBA00006801"/>
    </source>
</evidence>
<dbReference type="AlphaFoldDB" id="A0A426YGQ0"/>
<name>A0A426YGQ0_ENSVE</name>
<protein>
    <recommendedName>
        <fullName evidence="9">JmjC domain-containing protein</fullName>
    </recommendedName>
</protein>
<dbReference type="SUPFAM" id="SSF51197">
    <property type="entry name" value="Clavaminate synthase-like"/>
    <property type="match status" value="1"/>
</dbReference>
<evidence type="ECO:0000259" key="9">
    <source>
        <dbReference type="PROSITE" id="PS51184"/>
    </source>
</evidence>
<evidence type="ECO:0000256" key="2">
    <source>
        <dbReference type="ARBA" id="ARBA00004123"/>
    </source>
</evidence>
<dbReference type="GO" id="GO:0051213">
    <property type="term" value="F:dioxygenase activity"/>
    <property type="evidence" value="ECO:0007669"/>
    <property type="project" value="UniProtKB-KW"/>
</dbReference>
<accession>A0A426YGQ0</accession>
<keyword evidence="6" id="KW-0560">Oxidoreductase</keyword>
<dbReference type="GO" id="GO:0046872">
    <property type="term" value="F:metal ion binding"/>
    <property type="evidence" value="ECO:0007669"/>
    <property type="project" value="UniProtKB-KW"/>
</dbReference>
<dbReference type="Pfam" id="PF13621">
    <property type="entry name" value="Cupin_8"/>
    <property type="match status" value="1"/>
</dbReference>
<dbReference type="GO" id="GO:0005634">
    <property type="term" value="C:nucleus"/>
    <property type="evidence" value="ECO:0007669"/>
    <property type="project" value="UniProtKB-SubCell"/>
</dbReference>
<gene>
    <name evidence="10" type="ORF">B296_00024339</name>
</gene>
<dbReference type="InterPro" id="IPR014710">
    <property type="entry name" value="RmlC-like_jellyroll"/>
</dbReference>
<keyword evidence="5" id="KW-0223">Dioxygenase</keyword>